<organism evidence="1">
    <name type="scientific">Cedratvirus lausannensis</name>
    <dbReference type="NCBI Taxonomy" id="2023205"/>
    <lineage>
        <taxon>Viruses</taxon>
        <taxon>Pithoviruses</taxon>
        <taxon>Orthocedratvirinae</taxon>
        <taxon>Alphacedratvirus</taxon>
        <taxon>Alphacedratvirus francolausannense</taxon>
    </lineage>
</organism>
<keyword evidence="2" id="KW-1185">Reference proteome</keyword>
<sequence>MEQQNQIEKNEMMTRVARCPILVWLMITVVSLKRDTFQSYCNLNSKSFNEIACYNSLVLAESCIKKIYKQSKDT</sequence>
<accession>A0A285PWL6</accession>
<dbReference type="Proteomes" id="UP000274850">
    <property type="component" value="Segment"/>
</dbReference>
<proteinExistence type="predicted"/>
<evidence type="ECO:0000313" key="2">
    <source>
        <dbReference type="Proteomes" id="UP000274850"/>
    </source>
</evidence>
<gene>
    <name evidence="1" type="ORF">BQ9231_00126</name>
</gene>
<evidence type="ECO:0000313" key="1">
    <source>
        <dbReference type="EMBL" id="SOB74009.1"/>
    </source>
</evidence>
<name>A0A285PWL6_9VIRU</name>
<dbReference type="EMBL" id="LT907979">
    <property type="protein sequence ID" value="SOB74009.1"/>
    <property type="molecule type" value="Genomic_DNA"/>
</dbReference>
<reference evidence="1" key="1">
    <citation type="submission" date="2017-08" db="EMBL/GenBank/DDBJ databases">
        <authorList>
            <person name="de Groot N.N."/>
        </authorList>
    </citation>
    <scope>NUCLEOTIDE SEQUENCE</scope>
</reference>
<protein>
    <submittedName>
        <fullName evidence="1">Uncharacterized protein</fullName>
    </submittedName>
</protein>